<evidence type="ECO:0000313" key="2">
    <source>
        <dbReference type="EMBL" id="BDI18500.1"/>
    </source>
</evidence>
<dbReference type="Gene3D" id="3.40.50.2000">
    <property type="entry name" value="Glycogen Phosphorylase B"/>
    <property type="match status" value="1"/>
</dbReference>
<dbReference type="EMBL" id="AP025732">
    <property type="protein sequence ID" value="BDI18500.1"/>
    <property type="molecule type" value="Genomic_DNA"/>
</dbReference>
<accession>A0ABN6Q7M1</accession>
<dbReference type="InterPro" id="IPR007235">
    <property type="entry name" value="Glyco_trans_28_C"/>
</dbReference>
<reference evidence="2" key="1">
    <citation type="submission" date="2022-04" db="EMBL/GenBank/DDBJ databases">
        <title>Complete genome sequence of a cyanobacterium, Nostoc sp. SO-36, isolated in Antarctica.</title>
        <authorList>
            <person name="Kanesaki Y."/>
            <person name="Effendi D."/>
            <person name="Sakamoto T."/>
            <person name="Ohtani S."/>
            <person name="Awai K."/>
        </authorList>
    </citation>
    <scope>NUCLEOTIDE SEQUENCE</scope>
    <source>
        <strain evidence="2">SO-36</strain>
    </source>
</reference>
<feature type="domain" description="Glycosyl transferase family 28 C-terminal" evidence="1">
    <location>
        <begin position="2"/>
        <end position="135"/>
    </location>
</feature>
<dbReference type="Proteomes" id="UP001055453">
    <property type="component" value="Chromosome"/>
</dbReference>
<organism evidence="2 3">
    <name type="scientific">Nostoc cf. commune SO-36</name>
    <dbReference type="NCBI Taxonomy" id="449208"/>
    <lineage>
        <taxon>Bacteria</taxon>
        <taxon>Bacillati</taxon>
        <taxon>Cyanobacteriota</taxon>
        <taxon>Cyanophyceae</taxon>
        <taxon>Nostocales</taxon>
        <taxon>Nostocaceae</taxon>
        <taxon>Nostoc</taxon>
    </lineage>
</organism>
<evidence type="ECO:0000259" key="1">
    <source>
        <dbReference type="Pfam" id="PF04101"/>
    </source>
</evidence>
<evidence type="ECO:0000313" key="3">
    <source>
        <dbReference type="Proteomes" id="UP001055453"/>
    </source>
</evidence>
<keyword evidence="2" id="KW-0808">Transferase</keyword>
<dbReference type="Pfam" id="PF04101">
    <property type="entry name" value="Glyco_tran_28_C"/>
    <property type="match status" value="1"/>
</dbReference>
<dbReference type="GO" id="GO:0016740">
    <property type="term" value="F:transferase activity"/>
    <property type="evidence" value="ECO:0007669"/>
    <property type="project" value="UniProtKB-KW"/>
</dbReference>
<gene>
    <name evidence="2" type="ORF">ANSO36C_43020</name>
</gene>
<sequence length="168" mass="18871">MILMTLGTVSFPFDRAVLWLKMLIDRGVISEPVFLQYGYSDVSALKGYPQVTLVPTVTLDELVKLVESSRLVISHAGQGSTRMLAAQGARFVLLPRLKRYSEHVDDHQLLFTQAVAPLGIKSFVSLDELEKAVLEPPPYFHQNIFNTPKLTDYLLVQYPPEKAVVRLS</sequence>
<dbReference type="SUPFAM" id="SSF53756">
    <property type="entry name" value="UDP-Glycosyltransferase/glycogen phosphorylase"/>
    <property type="match status" value="1"/>
</dbReference>
<name>A0ABN6Q7M1_NOSCO</name>
<proteinExistence type="predicted"/>
<keyword evidence="3" id="KW-1185">Reference proteome</keyword>
<protein>
    <submittedName>
        <fullName evidence="2">Glucosyl transferase</fullName>
    </submittedName>
</protein>
<dbReference type="RefSeq" id="WP_251956108.1">
    <property type="nucleotide sequence ID" value="NZ_AP025732.1"/>
</dbReference>